<keyword evidence="2" id="KW-1185">Reference proteome</keyword>
<proteinExistence type="predicted"/>
<comment type="caution">
    <text evidence="1">The sequence shown here is derived from an EMBL/GenBank/DDBJ whole genome shotgun (WGS) entry which is preliminary data.</text>
</comment>
<sequence>MLFAMELESGVRTTAMTKLKKSMAMNGEIIVYLHWLGTIHRGSGLMNKKNCCHNRRKKKLELVEGLEWNKVLEDKNE</sequence>
<name>A0ABQ9ZMS0_9CRUS</name>
<accession>A0ABQ9ZMS0</accession>
<evidence type="ECO:0000313" key="2">
    <source>
        <dbReference type="Proteomes" id="UP001234178"/>
    </source>
</evidence>
<protein>
    <submittedName>
        <fullName evidence="1">Uncharacterized protein</fullName>
    </submittedName>
</protein>
<evidence type="ECO:0000313" key="1">
    <source>
        <dbReference type="EMBL" id="KAK4014093.1"/>
    </source>
</evidence>
<dbReference type="EMBL" id="JAOYFB010000004">
    <property type="protein sequence ID" value="KAK4014093.1"/>
    <property type="molecule type" value="Genomic_DNA"/>
</dbReference>
<dbReference type="Proteomes" id="UP001234178">
    <property type="component" value="Unassembled WGS sequence"/>
</dbReference>
<reference evidence="1 2" key="1">
    <citation type="journal article" date="2023" name="Nucleic Acids Res.">
        <title>The hologenome of Daphnia magna reveals possible DNA methylation and microbiome-mediated evolution of the host genome.</title>
        <authorList>
            <person name="Chaturvedi A."/>
            <person name="Li X."/>
            <person name="Dhandapani V."/>
            <person name="Marshall H."/>
            <person name="Kissane S."/>
            <person name="Cuenca-Cambronero M."/>
            <person name="Asole G."/>
            <person name="Calvet F."/>
            <person name="Ruiz-Romero M."/>
            <person name="Marangio P."/>
            <person name="Guigo R."/>
            <person name="Rago D."/>
            <person name="Mirbahai L."/>
            <person name="Eastwood N."/>
            <person name="Colbourne J.K."/>
            <person name="Zhou J."/>
            <person name="Mallon E."/>
            <person name="Orsini L."/>
        </authorList>
    </citation>
    <scope>NUCLEOTIDE SEQUENCE [LARGE SCALE GENOMIC DNA]</scope>
    <source>
        <strain evidence="1">LRV0_1</strain>
    </source>
</reference>
<organism evidence="1 2">
    <name type="scientific">Daphnia magna</name>
    <dbReference type="NCBI Taxonomy" id="35525"/>
    <lineage>
        <taxon>Eukaryota</taxon>
        <taxon>Metazoa</taxon>
        <taxon>Ecdysozoa</taxon>
        <taxon>Arthropoda</taxon>
        <taxon>Crustacea</taxon>
        <taxon>Branchiopoda</taxon>
        <taxon>Diplostraca</taxon>
        <taxon>Cladocera</taxon>
        <taxon>Anomopoda</taxon>
        <taxon>Daphniidae</taxon>
        <taxon>Daphnia</taxon>
    </lineage>
</organism>
<gene>
    <name evidence="1" type="ORF">OUZ56_026638</name>
</gene>